<dbReference type="STRING" id="147645.A6J80_17560"/>
<dbReference type="SUPFAM" id="SSF48295">
    <property type="entry name" value="TrpR-like"/>
    <property type="match status" value="1"/>
</dbReference>
<dbReference type="GO" id="GO:0043565">
    <property type="term" value="F:sequence-specific DNA binding"/>
    <property type="evidence" value="ECO:0007669"/>
    <property type="project" value="InterPro"/>
</dbReference>
<keyword evidence="2" id="KW-0804">Transcription</keyword>
<dbReference type="EMBL" id="CP020442">
    <property type="protein sequence ID" value="ARC38622.2"/>
    <property type="molecule type" value="Genomic_DNA"/>
</dbReference>
<dbReference type="KEGG" id="pye:A6J80_17560"/>
<organism evidence="4 7">
    <name type="scientific">Paracoccus yeei</name>
    <dbReference type="NCBI Taxonomy" id="147645"/>
    <lineage>
        <taxon>Bacteria</taxon>
        <taxon>Pseudomonadati</taxon>
        <taxon>Pseudomonadota</taxon>
        <taxon>Alphaproteobacteria</taxon>
        <taxon>Rhodobacterales</taxon>
        <taxon>Paracoccaceae</taxon>
        <taxon>Paracoccus</taxon>
    </lineage>
</organism>
<evidence type="ECO:0000256" key="2">
    <source>
        <dbReference type="ARBA" id="ARBA00023163"/>
    </source>
</evidence>
<dbReference type="NCBIfam" id="NF047595">
    <property type="entry name" value="IS66_ISRel24_TnpA"/>
    <property type="match status" value="1"/>
</dbReference>
<evidence type="ECO:0000313" key="7">
    <source>
        <dbReference type="Proteomes" id="UP000191257"/>
    </source>
</evidence>
<dbReference type="InterPro" id="IPR010921">
    <property type="entry name" value="Trp_repressor/repl_initiator"/>
</dbReference>
<dbReference type="PANTHER" id="PTHR37936">
    <property type="entry name" value="TRANSPOSASE INSC FOR INSERTION ELEMENT IS2A-RELATED"/>
    <property type="match status" value="1"/>
</dbReference>
<evidence type="ECO:0000313" key="6">
    <source>
        <dbReference type="EMBL" id="ARC39103.2"/>
    </source>
</evidence>
<evidence type="ECO:0000256" key="1">
    <source>
        <dbReference type="ARBA" id="ARBA00023015"/>
    </source>
</evidence>
<evidence type="ECO:0000313" key="4">
    <source>
        <dbReference type="EMBL" id="ARC38933.2"/>
    </source>
</evidence>
<dbReference type="Proteomes" id="UP000191257">
    <property type="component" value="Chromosome"/>
</dbReference>
<evidence type="ECO:0008006" key="8">
    <source>
        <dbReference type="Google" id="ProtNLM"/>
    </source>
</evidence>
<dbReference type="AlphaFoldDB" id="A0A1V0GYJ1"/>
<keyword evidence="7" id="KW-1185">Reference proteome</keyword>
<gene>
    <name evidence="3" type="ORF">A6J80_17560</name>
    <name evidence="4" type="ORF">A6J80_21190</name>
    <name evidence="5" type="ORF">A6J80_21615</name>
    <name evidence="6" type="ORF">A6J80_22580</name>
</gene>
<dbReference type="GO" id="GO:0006313">
    <property type="term" value="P:DNA transposition"/>
    <property type="evidence" value="ECO:0007669"/>
    <property type="project" value="InterPro"/>
</dbReference>
<dbReference type="GO" id="GO:0004803">
    <property type="term" value="F:transposase activity"/>
    <property type="evidence" value="ECO:0007669"/>
    <property type="project" value="InterPro"/>
</dbReference>
<dbReference type="Pfam" id="PF01527">
    <property type="entry name" value="HTH_Tnp_1"/>
    <property type="match status" value="1"/>
</dbReference>
<keyword evidence="4" id="KW-0614">Plasmid</keyword>
<geneLocation type="plasmid" evidence="4 7">
    <name>unnamed4</name>
</geneLocation>
<evidence type="ECO:0000313" key="5">
    <source>
        <dbReference type="EMBL" id="ARC38939.2"/>
    </source>
</evidence>
<dbReference type="PANTHER" id="PTHR37936:SF3">
    <property type="entry name" value="TRANSPOSASE INSC FOR INSERTION ELEMENT IS2A-RELATED"/>
    <property type="match status" value="1"/>
</dbReference>
<dbReference type="Proteomes" id="UP000191257">
    <property type="component" value="Plasmid unnamed4"/>
</dbReference>
<dbReference type="RefSeq" id="WP_105291579.1">
    <property type="nucleotide sequence ID" value="NZ_CAWMZI010000007.1"/>
</dbReference>
<dbReference type="Proteomes" id="UP000191257">
    <property type="component" value="Plasmid unnamed6"/>
</dbReference>
<dbReference type="InterPro" id="IPR002514">
    <property type="entry name" value="Transposase_8"/>
</dbReference>
<dbReference type="Gene3D" id="1.10.10.2690">
    <property type="match status" value="1"/>
</dbReference>
<evidence type="ECO:0000313" key="3">
    <source>
        <dbReference type="EMBL" id="ARC38622.2"/>
    </source>
</evidence>
<accession>A0A1V0GYJ1</accession>
<dbReference type="InterPro" id="IPR053721">
    <property type="entry name" value="Fimbrial_Adhesin_Reg"/>
</dbReference>
<dbReference type="KEGG" id="pye:A6J80_21190"/>
<dbReference type="KEGG" id="pye:A6J80_22580"/>
<keyword evidence="1" id="KW-0805">Transcription regulation</keyword>
<proteinExistence type="predicted"/>
<geneLocation type="plasmid" evidence="6 7">
    <name>unnamed6</name>
</geneLocation>
<reference evidence="4" key="2">
    <citation type="submission" date="2017-12" db="EMBL/GenBank/DDBJ databases">
        <title>FDA dAtabase for Regulatory Grade micrObial Sequences (FDA-ARGOS): Supporting development and validation of Infectious Disease Dx tests.</title>
        <authorList>
            <person name="Campos J."/>
            <person name="Goldberg B."/>
            <person name="Tallon L."/>
            <person name="Sadzewicz L."/>
            <person name="Sengamalay N."/>
            <person name="Ott S."/>
            <person name="Godinez A."/>
            <person name="Nagaraj S."/>
            <person name="Vyas G."/>
            <person name="Aluvathingal J."/>
            <person name="Nadendla S."/>
            <person name="Geyer C."/>
            <person name="Nandy P."/>
            <person name="Hobson J."/>
            <person name="Sichtig H."/>
        </authorList>
    </citation>
    <scope>NUCLEOTIDE SEQUENCE</scope>
    <source>
        <strain evidence="4 7">FDAARGOS_252</strain>
        <plasmid evidence="4">unnamed4</plasmid>
        <plasmid evidence="6 7">unnamed6</plasmid>
    </source>
</reference>
<protein>
    <recommendedName>
        <fullName evidence="8">Transposase</fullName>
    </recommendedName>
</protein>
<dbReference type="EMBL" id="CP020444">
    <property type="protein sequence ID" value="ARC38939.2"/>
    <property type="molecule type" value="Genomic_DNA"/>
</dbReference>
<sequence length="152" mass="16253">MNVGGVGLERDGKMGGHLDGFSDGGVSRLEVMEGPTGRQRRTKAERARIAAESLVPGTSVTEVARRHGTTRWQVYDWRKKLRDGQLVVPESVAALPMFAELVVEGAAAEMPAETEASTGVEIVVGDVVIRVGADTDEVLLTRSIRAARAAAW</sequence>
<dbReference type="KEGG" id="pye:A6J80_21615"/>
<dbReference type="EMBL" id="CP020444">
    <property type="protein sequence ID" value="ARC38933.2"/>
    <property type="molecule type" value="Genomic_DNA"/>
</dbReference>
<name>A0A1V0GYJ1_9RHOB</name>
<reference evidence="7" key="1">
    <citation type="submission" date="2017-03" db="EMBL/GenBank/DDBJ databases">
        <title>FDA dAtabase for Regulatory Grade micrObial Sequences (FDA-ARGOS): Supporting development and validation of Infectious Disease Dx tests.</title>
        <authorList>
            <person name="Minogue T."/>
            <person name="Wolcott M."/>
            <person name="Wasieloski L."/>
            <person name="Aguilar W."/>
            <person name="Moore D."/>
            <person name="Tallon L."/>
            <person name="Sadzewicz L."/>
            <person name="Sengamalay N."/>
            <person name="Ott S."/>
            <person name="Godinez A."/>
            <person name="Nagaraj S."/>
            <person name="Nadendla S."/>
            <person name="Geyer C."/>
            <person name="Sichtig H."/>
        </authorList>
    </citation>
    <scope>NUCLEOTIDE SEQUENCE [LARGE SCALE GENOMIC DNA]</scope>
    <source>
        <strain evidence="7">FDAARGOS_252</strain>
        <plasmid evidence="7">Plasmid unnamed4</plasmid>
    </source>
</reference>
<dbReference type="EMBL" id="CP020446">
    <property type="protein sequence ID" value="ARC39103.2"/>
    <property type="molecule type" value="Genomic_DNA"/>
</dbReference>